<dbReference type="EMBL" id="JABFDB010000008">
    <property type="protein sequence ID" value="NYZ20468.1"/>
    <property type="molecule type" value="Genomic_DNA"/>
</dbReference>
<dbReference type="PROSITE" id="PS51318">
    <property type="entry name" value="TAT"/>
    <property type="match status" value="1"/>
</dbReference>
<reference evidence="1 2" key="1">
    <citation type="submission" date="2020-05" db="EMBL/GenBank/DDBJ databases">
        <title>Azospirillum oleiclasticum sp. nov, a nitrogen-fixing and heavy crude oil-emulsifying bacterium isolated from the crude oil of Yumen Oilfield.</title>
        <authorList>
            <person name="Wu D."/>
            <person name="Cai M."/>
            <person name="Zhang X."/>
        </authorList>
    </citation>
    <scope>NUCLEOTIDE SEQUENCE [LARGE SCALE GENOMIC DNA]</scope>
    <source>
        <strain evidence="1 2">ROY-1-1-2</strain>
    </source>
</reference>
<proteinExistence type="predicted"/>
<accession>A0ABX2TBB6</accession>
<evidence type="ECO:0000313" key="2">
    <source>
        <dbReference type="Proteomes" id="UP000584642"/>
    </source>
</evidence>
<evidence type="ECO:0000313" key="1">
    <source>
        <dbReference type="EMBL" id="NYZ20468.1"/>
    </source>
</evidence>
<dbReference type="InterPro" id="IPR006311">
    <property type="entry name" value="TAT_signal"/>
</dbReference>
<dbReference type="Proteomes" id="UP000584642">
    <property type="component" value="Unassembled WGS sequence"/>
</dbReference>
<organism evidence="1 2">
    <name type="scientific">Azospirillum oleiclasticum</name>
    <dbReference type="NCBI Taxonomy" id="2735135"/>
    <lineage>
        <taxon>Bacteria</taxon>
        <taxon>Pseudomonadati</taxon>
        <taxon>Pseudomonadota</taxon>
        <taxon>Alphaproteobacteria</taxon>
        <taxon>Rhodospirillales</taxon>
        <taxon>Azospirillaceae</taxon>
        <taxon>Azospirillum</taxon>
    </lineage>
</organism>
<gene>
    <name evidence="1" type="ORF">HND93_12160</name>
</gene>
<dbReference type="RefSeq" id="WP_180282246.1">
    <property type="nucleotide sequence ID" value="NZ_JABFDB010000008.1"/>
</dbReference>
<name>A0ABX2TBB6_9PROT</name>
<protein>
    <submittedName>
        <fullName evidence="1">Uncharacterized protein</fullName>
    </submittedName>
</protein>
<comment type="caution">
    <text evidence="1">The sequence shown here is derived from an EMBL/GenBank/DDBJ whole genome shotgun (WGS) entry which is preliminary data.</text>
</comment>
<sequence length="105" mass="10609">MDKDRAGRRGALRAFGALLAGAAATGLARPAAAFRVVDGNDLRAVLDEGCGSTAYHRRALAEAAAGLGTDLTPDQRRMVLASLPCPTCGCNLVQAAAIADGAAPF</sequence>
<keyword evidence="2" id="KW-1185">Reference proteome</keyword>